<evidence type="ECO:0000256" key="1">
    <source>
        <dbReference type="SAM" id="MobiDB-lite"/>
    </source>
</evidence>
<accession>A0A936ZMI1</accession>
<evidence type="ECO:0000313" key="2">
    <source>
        <dbReference type="EMBL" id="MBL0407409.1"/>
    </source>
</evidence>
<feature type="compositionally biased region" description="Polar residues" evidence="1">
    <location>
        <begin position="102"/>
        <end position="112"/>
    </location>
</feature>
<sequence length="112" mass="12211">MTFNHSLHPSASVALHLSAIAEKIDEVAARAGVSSSDRLDLETALRALPWRDRRRLGLILEGARMSASSEALRTAVDLIVRLASDTWVRTPPPGPERKRQDASGTRLTSIQS</sequence>
<protein>
    <submittedName>
        <fullName evidence="2">Uncharacterized protein</fullName>
    </submittedName>
</protein>
<proteinExistence type="predicted"/>
<gene>
    <name evidence="2" type="ORF">JKG68_26170</name>
</gene>
<reference evidence="2" key="1">
    <citation type="submission" date="2021-01" db="EMBL/GenBank/DDBJ databases">
        <title>Microvirga sp.</title>
        <authorList>
            <person name="Kim M.K."/>
        </authorList>
    </citation>
    <scope>NUCLEOTIDE SEQUENCE</scope>
    <source>
        <strain evidence="2">5420S-16</strain>
    </source>
</reference>
<feature type="region of interest" description="Disordered" evidence="1">
    <location>
        <begin position="87"/>
        <end position="112"/>
    </location>
</feature>
<name>A0A936ZMI1_9HYPH</name>
<dbReference type="Proteomes" id="UP000605848">
    <property type="component" value="Unassembled WGS sequence"/>
</dbReference>
<organism evidence="2 3">
    <name type="scientific">Microvirga aerilata</name>
    <dbReference type="NCBI Taxonomy" id="670292"/>
    <lineage>
        <taxon>Bacteria</taxon>
        <taxon>Pseudomonadati</taxon>
        <taxon>Pseudomonadota</taxon>
        <taxon>Alphaproteobacteria</taxon>
        <taxon>Hyphomicrobiales</taxon>
        <taxon>Methylobacteriaceae</taxon>
        <taxon>Microvirga</taxon>
    </lineage>
</organism>
<evidence type="ECO:0000313" key="3">
    <source>
        <dbReference type="Proteomes" id="UP000605848"/>
    </source>
</evidence>
<dbReference type="EMBL" id="JAEQMY010000080">
    <property type="protein sequence ID" value="MBL0407409.1"/>
    <property type="molecule type" value="Genomic_DNA"/>
</dbReference>
<keyword evidence="3" id="KW-1185">Reference proteome</keyword>
<dbReference type="RefSeq" id="WP_377048173.1">
    <property type="nucleotide sequence ID" value="NZ_JBHSMN010000134.1"/>
</dbReference>
<comment type="caution">
    <text evidence="2">The sequence shown here is derived from an EMBL/GenBank/DDBJ whole genome shotgun (WGS) entry which is preliminary data.</text>
</comment>
<dbReference type="AlphaFoldDB" id="A0A936ZMI1"/>